<feature type="domain" description="Ubiquitin-like" evidence="2">
    <location>
        <begin position="176"/>
        <end position="252"/>
    </location>
</feature>
<proteinExistence type="predicted"/>
<dbReference type="SUPFAM" id="SSF54236">
    <property type="entry name" value="Ubiquitin-like"/>
    <property type="match status" value="2"/>
</dbReference>
<keyword evidence="4" id="KW-1185">Reference proteome</keyword>
<sequence length="254" mass="27585">MSLGSCFLEIPSLVTSRQPEDCLEFGNRPTPISAAHPPSTTPSPLPPVQSILEMSEHNAAGGPADNAPQAPEEKPEVKPDSLEIKIKDQSENETIFKIKKHTKFGKVFDAYCQRQGLARNTVRFLLDGTRIQDHDTPESLDIEDGDMIDAMLEQLGGAAEGEGDSAGQAKPEATKISVRVKDVNGQEVEFKCKPTTVLKKLMDAFCQQQGRKPDTVRFFTPDGKRVTNVDTPASLGLDDGDLLDVLEEQQGGGI</sequence>
<dbReference type="SMART" id="SM00213">
    <property type="entry name" value="UBQ"/>
    <property type="match status" value="2"/>
</dbReference>
<dbReference type="Proteomes" id="UP001595075">
    <property type="component" value="Unassembled WGS sequence"/>
</dbReference>
<comment type="caution">
    <text evidence="3">The sequence shown here is derived from an EMBL/GenBank/DDBJ whole genome shotgun (WGS) entry which is preliminary data.</text>
</comment>
<dbReference type="PROSITE" id="PS50053">
    <property type="entry name" value="UBIQUITIN_2"/>
    <property type="match status" value="2"/>
</dbReference>
<feature type="compositionally biased region" description="Low complexity" evidence="1">
    <location>
        <begin position="29"/>
        <end position="38"/>
    </location>
</feature>
<reference evidence="3 4" key="1">
    <citation type="journal article" date="2024" name="Commun. Biol.">
        <title>Comparative genomic analysis of thermophilic fungi reveals convergent evolutionary adaptations and gene losses.</title>
        <authorList>
            <person name="Steindorff A.S."/>
            <person name="Aguilar-Pontes M.V."/>
            <person name="Robinson A.J."/>
            <person name="Andreopoulos B."/>
            <person name="LaButti K."/>
            <person name="Kuo A."/>
            <person name="Mondo S."/>
            <person name="Riley R."/>
            <person name="Otillar R."/>
            <person name="Haridas S."/>
            <person name="Lipzen A."/>
            <person name="Grimwood J."/>
            <person name="Schmutz J."/>
            <person name="Clum A."/>
            <person name="Reid I.D."/>
            <person name="Moisan M.C."/>
            <person name="Butler G."/>
            <person name="Nguyen T.T.M."/>
            <person name="Dewar K."/>
            <person name="Conant G."/>
            <person name="Drula E."/>
            <person name="Henrissat B."/>
            <person name="Hansel C."/>
            <person name="Singer S."/>
            <person name="Hutchinson M.I."/>
            <person name="de Vries R.P."/>
            <person name="Natvig D.O."/>
            <person name="Powell A.J."/>
            <person name="Tsang A."/>
            <person name="Grigoriev I.V."/>
        </authorList>
    </citation>
    <scope>NUCLEOTIDE SEQUENCE [LARGE SCALE GENOMIC DNA]</scope>
    <source>
        <strain evidence="3 4">CBS 494.80</strain>
    </source>
</reference>
<evidence type="ECO:0000256" key="1">
    <source>
        <dbReference type="SAM" id="MobiDB-lite"/>
    </source>
</evidence>
<feature type="domain" description="Ubiquitin-like" evidence="2">
    <location>
        <begin position="90"/>
        <end position="157"/>
    </location>
</feature>
<accession>A0ABR4C6L3</accession>
<dbReference type="CDD" id="cd16116">
    <property type="entry name" value="Ubl_Smt3_like"/>
    <property type="match status" value="1"/>
</dbReference>
<evidence type="ECO:0000313" key="4">
    <source>
        <dbReference type="Proteomes" id="UP001595075"/>
    </source>
</evidence>
<dbReference type="EMBL" id="JAZHXI010000012">
    <property type="protein sequence ID" value="KAL2065576.1"/>
    <property type="molecule type" value="Genomic_DNA"/>
</dbReference>
<feature type="compositionally biased region" description="Basic and acidic residues" evidence="1">
    <location>
        <begin position="71"/>
        <end position="83"/>
    </location>
</feature>
<dbReference type="InterPro" id="IPR029071">
    <property type="entry name" value="Ubiquitin-like_domsf"/>
</dbReference>
<dbReference type="InterPro" id="IPR022617">
    <property type="entry name" value="Rad60/SUMO-like_dom"/>
</dbReference>
<dbReference type="InterPro" id="IPR000626">
    <property type="entry name" value="Ubiquitin-like_dom"/>
</dbReference>
<organism evidence="3 4">
    <name type="scientific">Oculimacula yallundae</name>
    <dbReference type="NCBI Taxonomy" id="86028"/>
    <lineage>
        <taxon>Eukaryota</taxon>
        <taxon>Fungi</taxon>
        <taxon>Dikarya</taxon>
        <taxon>Ascomycota</taxon>
        <taxon>Pezizomycotina</taxon>
        <taxon>Leotiomycetes</taxon>
        <taxon>Helotiales</taxon>
        <taxon>Ploettnerulaceae</taxon>
        <taxon>Oculimacula</taxon>
    </lineage>
</organism>
<evidence type="ECO:0000259" key="2">
    <source>
        <dbReference type="PROSITE" id="PS50053"/>
    </source>
</evidence>
<protein>
    <recommendedName>
        <fullName evidence="2">Ubiquitin-like domain-containing protein</fullName>
    </recommendedName>
</protein>
<dbReference type="PANTHER" id="PTHR10562">
    <property type="entry name" value="SMALL UBIQUITIN-RELATED MODIFIER"/>
    <property type="match status" value="1"/>
</dbReference>
<evidence type="ECO:0000313" key="3">
    <source>
        <dbReference type="EMBL" id="KAL2065576.1"/>
    </source>
</evidence>
<dbReference type="Gene3D" id="3.10.20.90">
    <property type="entry name" value="Phosphatidylinositol 3-kinase Catalytic Subunit, Chain A, domain 1"/>
    <property type="match status" value="2"/>
</dbReference>
<dbReference type="Pfam" id="PF11976">
    <property type="entry name" value="Rad60-SLD"/>
    <property type="match status" value="2"/>
</dbReference>
<feature type="region of interest" description="Disordered" evidence="1">
    <location>
        <begin position="21"/>
        <end position="83"/>
    </location>
</feature>
<gene>
    <name evidence="3" type="ORF">VTL71DRAFT_3246</name>
</gene>
<name>A0ABR4C6L3_9HELO</name>